<evidence type="ECO:0000256" key="5">
    <source>
        <dbReference type="ARBA" id="ARBA00022741"/>
    </source>
</evidence>
<evidence type="ECO:0000256" key="3">
    <source>
        <dbReference type="ARBA" id="ARBA00012654"/>
    </source>
</evidence>
<keyword evidence="9" id="KW-0067">ATP-binding</keyword>
<dbReference type="GO" id="GO:0005524">
    <property type="term" value="F:ATP binding"/>
    <property type="evidence" value="ECO:0007669"/>
    <property type="project" value="UniProtKB-KW"/>
</dbReference>
<gene>
    <name evidence="13" type="ORF">KDK67_11785</name>
</gene>
<dbReference type="GO" id="GO:0009035">
    <property type="term" value="F:type I site-specific deoxyribonuclease activity"/>
    <property type="evidence" value="ECO:0007669"/>
    <property type="project" value="UniProtKB-EC"/>
</dbReference>
<dbReference type="InterPro" id="IPR051268">
    <property type="entry name" value="Type-I_R_enzyme_R_subunit"/>
</dbReference>
<name>A0A9E4ZGI1_9EURY</name>
<dbReference type="Pfam" id="PF18766">
    <property type="entry name" value="SWI2_SNF2"/>
    <property type="match status" value="1"/>
</dbReference>
<feature type="coiled-coil region" evidence="11">
    <location>
        <begin position="834"/>
        <end position="861"/>
    </location>
</feature>
<dbReference type="EMBL" id="JAGSOI010000062">
    <property type="protein sequence ID" value="MCM1987651.1"/>
    <property type="molecule type" value="Genomic_DNA"/>
</dbReference>
<reference evidence="13" key="2">
    <citation type="submission" date="2021-04" db="EMBL/GenBank/DDBJ databases">
        <authorList>
            <person name="Dong X."/>
        </authorList>
    </citation>
    <scope>NUCLEOTIDE SEQUENCE</scope>
    <source>
        <strain evidence="13">LLY</strain>
    </source>
</reference>
<evidence type="ECO:0000259" key="12">
    <source>
        <dbReference type="PROSITE" id="PS51192"/>
    </source>
</evidence>
<evidence type="ECO:0000256" key="11">
    <source>
        <dbReference type="SAM" id="Coils"/>
    </source>
</evidence>
<evidence type="ECO:0000313" key="14">
    <source>
        <dbReference type="Proteomes" id="UP001056766"/>
    </source>
</evidence>
<keyword evidence="6" id="KW-0680">Restriction system</keyword>
<keyword evidence="8" id="KW-0378">Hydrolase</keyword>
<dbReference type="Proteomes" id="UP001056766">
    <property type="component" value="Unassembled WGS sequence"/>
</dbReference>
<dbReference type="GO" id="GO:0009307">
    <property type="term" value="P:DNA restriction-modification system"/>
    <property type="evidence" value="ECO:0007669"/>
    <property type="project" value="UniProtKB-KW"/>
</dbReference>
<dbReference type="PROSITE" id="PS51192">
    <property type="entry name" value="HELICASE_ATP_BIND_1"/>
    <property type="match status" value="1"/>
</dbReference>
<sequence>MTDLNEYTYVEKPFLDQLEGLGWDILELEMTSAPEESYRSAYSDIIIERELAIALKGINSWMEDDQIREVTNELTRIKASNLMETNMGISELLLNNTVVDENRETGAKSPSVKYIDFENIENNRFLAVSQFKVNVLGTHKHIIPDIVLFVNGIPLVVVECKSPKVSDPMWEAKNQLLRYCNNRPQAKEREGNERLFHYNQFMIATYRQEARFSTISGGLEHYLEWKDCYPFKFSDINTDGSNPNSQQILVQGMLHPENFLDIVHNFTIFKENDKGKVAKIVSRYQQYRAVRKIIERISEGNTPAERGGVVWHTQGSGKSLTMVFLIRKMRKDPQLKKYKVVLVTDRTDLQTQLGSTANNTDETVYIADSIEELKDLLKSDTSNLVMGMMQKCQVKEKGNGKNKSTADINSNGKDGVKLKKKSKFIPLPVLNRSENILLLIDEAHRTQSSNLHASLSNALPNCTKIAFTGTPLITEKAKKKTTDTFGDYIDKYTIEQSVKDGSTLQIIYEGRTSKDAVKDGKALDDVFEDMFRDYTPQEREAIQAKYGTKTDILSAPKRIEAIAKDIVDHYRKKIMENGFKAQVVTSSRKAAMRYKEYLDNAIRDVIEELETQPEDVQKKEELDTLKRLETAVVISGDHNDPVEYATYTDRARQNRDIEKFKKPLKADDPEKQSGVAFLIVKDMLITGFDAPVEQVMYIDRKLIEHNLLQAIARVNRPASGKNYGLVVDYYGIGNHLKDALKIFTATDVKGALIELKDEIPKLRERHDRAVNIFEKAYISSIDDIDACVDYLADEEIRAEFIVAYKYFLKSMDTVLPNPAALPYVGDMKTLSFIKVTARNRYRDDNLNIEDAEEKVKKLIDEYIISKGIDPKIPPISIMAEDFETYVTSIKSPKSKASEMEHAIRYHISKNIEYDPEFYQKMSERLEDILTACKENWEELSHELEDFLTTVRSGREMEDDGLDPVLEKPFYDIIVKELYGENEPKTEDKETIIGLTSDIVSLIKREIDIIDFWDKDSEKKKLISYIVTLLVRSKLPDVIKNREKIAARFMGLAENLDTKLKES</sequence>
<protein>
    <recommendedName>
        <fullName evidence="3">type I site-specific deoxyribonuclease</fullName>
        <ecNumber evidence="3">3.1.21.3</ecNumber>
    </recommendedName>
</protein>
<dbReference type="GO" id="GO:0003677">
    <property type="term" value="F:DNA binding"/>
    <property type="evidence" value="ECO:0007669"/>
    <property type="project" value="UniProtKB-KW"/>
</dbReference>
<dbReference type="Pfam" id="PF11867">
    <property type="entry name" value="T1RH-like_C"/>
    <property type="match status" value="1"/>
</dbReference>
<evidence type="ECO:0000256" key="6">
    <source>
        <dbReference type="ARBA" id="ARBA00022747"/>
    </source>
</evidence>
<dbReference type="CDD" id="cd18030">
    <property type="entry name" value="DEXHc_RE_I_HsdR"/>
    <property type="match status" value="1"/>
</dbReference>
<keyword evidence="14" id="KW-1185">Reference proteome</keyword>
<keyword evidence="10" id="KW-0238">DNA-binding</keyword>
<keyword evidence="7 13" id="KW-0255">Endonuclease</keyword>
<dbReference type="InterPro" id="IPR004473">
    <property type="entry name" value="Restrct_endonuc_typeI_HsdR"/>
</dbReference>
<dbReference type="CDD" id="cd22332">
    <property type="entry name" value="HsdR_N"/>
    <property type="match status" value="1"/>
</dbReference>
<dbReference type="InterPro" id="IPR021810">
    <property type="entry name" value="T1RH-like_C"/>
</dbReference>
<keyword evidence="4" id="KW-0540">Nuclease</keyword>
<comment type="catalytic activity">
    <reaction evidence="1">
        <text>Endonucleolytic cleavage of DNA to give random double-stranded fragments with terminal 5'-phosphates, ATP is simultaneously hydrolyzed.</text>
        <dbReference type="EC" id="3.1.21.3"/>
    </reaction>
</comment>
<dbReference type="EC" id="3.1.21.3" evidence="3"/>
<dbReference type="InterPro" id="IPR014001">
    <property type="entry name" value="Helicase_ATP-bd"/>
</dbReference>
<comment type="caution">
    <text evidence="13">The sequence shown here is derived from an EMBL/GenBank/DDBJ whole genome shotgun (WGS) entry which is preliminary data.</text>
</comment>
<dbReference type="InterPro" id="IPR040980">
    <property type="entry name" value="SWI2_SNF2"/>
</dbReference>
<evidence type="ECO:0000256" key="2">
    <source>
        <dbReference type="ARBA" id="ARBA00008598"/>
    </source>
</evidence>
<dbReference type="InterPro" id="IPR007409">
    <property type="entry name" value="Restrct_endonuc_type1_HsdR_N"/>
</dbReference>
<dbReference type="AlphaFoldDB" id="A0A9E4ZGI1"/>
<dbReference type="CDD" id="cd18800">
    <property type="entry name" value="SF2_C_EcoR124I-like"/>
    <property type="match status" value="1"/>
</dbReference>
<proteinExistence type="inferred from homology"/>
<evidence type="ECO:0000313" key="13">
    <source>
        <dbReference type="EMBL" id="MCM1987651.1"/>
    </source>
</evidence>
<dbReference type="PANTHER" id="PTHR30195:SF15">
    <property type="entry name" value="TYPE I RESTRICTION ENZYME HINDI ENDONUCLEASE SUBUNIT"/>
    <property type="match status" value="1"/>
</dbReference>
<reference evidence="13" key="1">
    <citation type="journal article" date="2021" name="mSystems">
        <title>Bacteria and Archaea Synergistically Convert Glycine Betaine to Biogenic Methane in the Formosa Cold Seep of the South China Sea.</title>
        <authorList>
            <person name="Li L."/>
            <person name="Zhang W."/>
            <person name="Zhang S."/>
            <person name="Song L."/>
            <person name="Sun Q."/>
            <person name="Zhang H."/>
            <person name="Xiang H."/>
            <person name="Dong X."/>
        </authorList>
    </citation>
    <scope>NUCLEOTIDE SEQUENCE</scope>
    <source>
        <strain evidence="13">LLY</strain>
    </source>
</reference>
<dbReference type="Pfam" id="PF04313">
    <property type="entry name" value="HSDR_N"/>
    <property type="match status" value="1"/>
</dbReference>
<evidence type="ECO:0000256" key="7">
    <source>
        <dbReference type="ARBA" id="ARBA00022759"/>
    </source>
</evidence>
<dbReference type="GO" id="GO:0120545">
    <property type="term" value="F:nucleic acid conformation isomerase activity"/>
    <property type="evidence" value="ECO:0007669"/>
    <property type="project" value="UniProtKB-ARBA"/>
</dbReference>
<dbReference type="Gene3D" id="3.90.1570.50">
    <property type="match status" value="1"/>
</dbReference>
<evidence type="ECO:0000256" key="4">
    <source>
        <dbReference type="ARBA" id="ARBA00022722"/>
    </source>
</evidence>
<dbReference type="SUPFAM" id="SSF52540">
    <property type="entry name" value="P-loop containing nucleoside triphosphate hydrolases"/>
    <property type="match status" value="2"/>
</dbReference>
<evidence type="ECO:0000256" key="8">
    <source>
        <dbReference type="ARBA" id="ARBA00022801"/>
    </source>
</evidence>
<dbReference type="InterPro" id="IPR027417">
    <property type="entry name" value="P-loop_NTPase"/>
</dbReference>
<keyword evidence="5" id="KW-0547">Nucleotide-binding</keyword>
<accession>A0A9E4ZGI1</accession>
<keyword evidence="11" id="KW-0175">Coiled coil</keyword>
<comment type="similarity">
    <text evidence="2">Belongs to the HsdR family.</text>
</comment>
<dbReference type="Gene3D" id="3.40.50.300">
    <property type="entry name" value="P-loop containing nucleotide triphosphate hydrolases"/>
    <property type="match status" value="2"/>
</dbReference>
<evidence type="ECO:0000256" key="1">
    <source>
        <dbReference type="ARBA" id="ARBA00000851"/>
    </source>
</evidence>
<evidence type="ECO:0000256" key="9">
    <source>
        <dbReference type="ARBA" id="ARBA00022840"/>
    </source>
</evidence>
<dbReference type="PANTHER" id="PTHR30195">
    <property type="entry name" value="TYPE I SITE-SPECIFIC DEOXYRIBONUCLEASE PROTEIN SUBUNIT M AND R"/>
    <property type="match status" value="1"/>
</dbReference>
<dbReference type="RefSeq" id="WP_250868996.1">
    <property type="nucleotide sequence ID" value="NZ_JAGSOI010000062.1"/>
</dbReference>
<dbReference type="Pfam" id="PF22679">
    <property type="entry name" value="T1R_D3-like"/>
    <property type="match status" value="1"/>
</dbReference>
<dbReference type="SMART" id="SM00487">
    <property type="entry name" value="DEXDc"/>
    <property type="match status" value="1"/>
</dbReference>
<evidence type="ECO:0000256" key="10">
    <source>
        <dbReference type="ARBA" id="ARBA00023125"/>
    </source>
</evidence>
<feature type="domain" description="Helicase ATP-binding" evidence="12">
    <location>
        <begin position="299"/>
        <end position="489"/>
    </location>
</feature>
<organism evidence="13 14">
    <name type="scientific">Methanococcoides seepicolus</name>
    <dbReference type="NCBI Taxonomy" id="2828780"/>
    <lineage>
        <taxon>Archaea</taxon>
        <taxon>Methanobacteriati</taxon>
        <taxon>Methanobacteriota</taxon>
        <taxon>Stenosarchaea group</taxon>
        <taxon>Methanomicrobia</taxon>
        <taxon>Methanosarcinales</taxon>
        <taxon>Methanosarcinaceae</taxon>
        <taxon>Methanococcoides</taxon>
    </lineage>
</organism>
<dbReference type="InterPro" id="IPR055180">
    <property type="entry name" value="HsdR_RecA-like_helicase_dom_2"/>
</dbReference>
<dbReference type="NCBIfam" id="TIGR00348">
    <property type="entry name" value="hsdR"/>
    <property type="match status" value="1"/>
</dbReference>